<dbReference type="InterPro" id="IPR014718">
    <property type="entry name" value="GH-type_carb-bd"/>
</dbReference>
<accession>A0A328BM41</accession>
<dbReference type="InterPro" id="IPR041371">
    <property type="entry name" value="GH92_N"/>
</dbReference>
<evidence type="ECO:0000256" key="1">
    <source>
        <dbReference type="ARBA" id="ARBA00001913"/>
    </source>
</evidence>
<dbReference type="Proteomes" id="UP000248553">
    <property type="component" value="Unassembled WGS sequence"/>
</dbReference>
<dbReference type="InterPro" id="IPR005887">
    <property type="entry name" value="GH92_a_mannosidase_put"/>
</dbReference>
<dbReference type="Gene3D" id="1.20.1610.10">
    <property type="entry name" value="alpha-1,2-mannosidases domains"/>
    <property type="match status" value="1"/>
</dbReference>
<dbReference type="NCBIfam" id="TIGR01180">
    <property type="entry name" value="aman2_put"/>
    <property type="match status" value="1"/>
</dbReference>
<dbReference type="GO" id="GO:0030246">
    <property type="term" value="F:carbohydrate binding"/>
    <property type="evidence" value="ECO:0007669"/>
    <property type="project" value="InterPro"/>
</dbReference>
<keyword evidence="3" id="KW-0106">Calcium</keyword>
<dbReference type="InterPro" id="IPR050883">
    <property type="entry name" value="PNGase"/>
</dbReference>
<dbReference type="Gene3D" id="1.20.1050.60">
    <property type="entry name" value="alpha-1,2-mannosidase"/>
    <property type="match status" value="1"/>
</dbReference>
<dbReference type="FunFam" id="3.30.2080.10:FF:000001">
    <property type="entry name" value="Alpha-1,2-mannosidase subfamily"/>
    <property type="match status" value="1"/>
</dbReference>
<dbReference type="GO" id="GO:0005829">
    <property type="term" value="C:cytosol"/>
    <property type="evidence" value="ECO:0007669"/>
    <property type="project" value="TreeGrafter"/>
</dbReference>
<dbReference type="GO" id="GO:0005975">
    <property type="term" value="P:carbohydrate metabolic process"/>
    <property type="evidence" value="ECO:0007669"/>
    <property type="project" value="InterPro"/>
</dbReference>
<comment type="cofactor">
    <cofactor evidence="1">
        <name>Ca(2+)</name>
        <dbReference type="ChEBI" id="CHEBI:29108"/>
    </cofactor>
</comment>
<comment type="subunit">
    <text evidence="2">Monomer.</text>
</comment>
<dbReference type="AlphaFoldDB" id="A0A328BM41"/>
<evidence type="ECO:0000259" key="5">
    <source>
        <dbReference type="Pfam" id="PF07971"/>
    </source>
</evidence>
<dbReference type="PANTHER" id="PTHR12143">
    <property type="entry name" value="PEPTIDE N-GLYCANASE PNGASE -RELATED"/>
    <property type="match status" value="1"/>
</dbReference>
<sequence length="772" mass="87281">MLRSLHLAALLLATATTFAQKQPPKAAKPAENLTQYAKPIVGTAKMGHTFPGATVPFGMVQLSPDTDTLSYEQDGKYNPDVYRYCAGYQYQDPTIVGFSHTHFSGTGHSDLGDFLLMPTAGPLQLGPGTAQQPERGYRSRFSHDSEVAEPGYYRVKLEDHGILAELTATNRVGLHQYTFPQATDQAHLILDLMHGIYNYPDKNVWTFVRVENDTLVTGYRQTNGWARTRTVYFAMSFSRPFTDYGSRNYAKKQAYRGFWGKFDQTRNFPDLAGEQLRMYFNFKTTAAGEKVKVKFALSPVSTAGALQNLRTEAPGWDFDVIKAQARQLWQQELSKVVIESPKREDKENFYTALYHAFLSPTTYMDADGQYRGLDQNNHRAEGFTNYTTFSLWDTYRALHPLLNLVQPKRNADMVRSMLAHFEQSAEHMLPVWSHYANENWCMIGYHSVPVVADAVLKGNAPFDANKALDACVTTARTARYDGIGYYMQLGYVPEDKSGSSVSKTLEYAYDDWCIAQMAQKLNRQDIYQEFSKRAQNWQNVYDARIGFMRPRLADGSFRPNFDVLSTHNQGFIEGNAWNYSLYVPQDPAALIAKMGGNRRFTEHLDSLFTMHLPDKFFAETEDITREGIIGNYVHGNEPAHHAAYLYNWTDQPYKTQARVRMILPKMYRPTPDGLGGNDDCGQMSAWYIFSALGFYPVAPGSPEYALGSPAIHGAVLNLENGKTFRITVKNQSDKNVYVKEARLNGQKLTRPFLAHEAIMNGGELVFTMAARP</sequence>
<evidence type="ECO:0000313" key="8">
    <source>
        <dbReference type="Proteomes" id="UP000248553"/>
    </source>
</evidence>
<dbReference type="Pfam" id="PF07971">
    <property type="entry name" value="Glyco_hydro_92"/>
    <property type="match status" value="1"/>
</dbReference>
<gene>
    <name evidence="7" type="ORF">DLM85_15150</name>
</gene>
<comment type="caution">
    <text evidence="7">The sequence shown here is derived from an EMBL/GenBank/DDBJ whole genome shotgun (WGS) entry which is preliminary data.</text>
</comment>
<evidence type="ECO:0000313" key="7">
    <source>
        <dbReference type="EMBL" id="RAK66038.1"/>
    </source>
</evidence>
<dbReference type="RefSeq" id="WP_111478948.1">
    <property type="nucleotide sequence ID" value="NZ_QHKM01000004.1"/>
</dbReference>
<dbReference type="InterPro" id="IPR012939">
    <property type="entry name" value="Glyco_hydro_92"/>
</dbReference>
<feature type="domain" description="Glycosyl hydrolase family 92" evidence="5">
    <location>
        <begin position="305"/>
        <end position="769"/>
    </location>
</feature>
<protein>
    <submittedName>
        <fullName evidence="7">Glycoside hydrolase family 92 protein</fullName>
    </submittedName>
</protein>
<evidence type="ECO:0000256" key="2">
    <source>
        <dbReference type="ARBA" id="ARBA00011245"/>
    </source>
</evidence>
<proteinExistence type="predicted"/>
<name>A0A328BM41_9BACT</name>
<dbReference type="SUPFAM" id="SSF48208">
    <property type="entry name" value="Six-hairpin glycosidases"/>
    <property type="match status" value="1"/>
</dbReference>
<feature type="domain" description="Glycosyl hydrolase family 92 N-terminal" evidence="6">
    <location>
        <begin position="37"/>
        <end position="298"/>
    </location>
</feature>
<dbReference type="PANTHER" id="PTHR12143:SF39">
    <property type="entry name" value="SECRETED PROTEIN"/>
    <property type="match status" value="1"/>
</dbReference>
<feature type="chain" id="PRO_5016320936" evidence="4">
    <location>
        <begin position="20"/>
        <end position="772"/>
    </location>
</feature>
<keyword evidence="8" id="KW-1185">Reference proteome</keyword>
<organism evidence="7 8">
    <name type="scientific">Hymenobacter edaphi</name>
    <dbReference type="NCBI Taxonomy" id="2211146"/>
    <lineage>
        <taxon>Bacteria</taxon>
        <taxon>Pseudomonadati</taxon>
        <taxon>Bacteroidota</taxon>
        <taxon>Cytophagia</taxon>
        <taxon>Cytophagales</taxon>
        <taxon>Hymenobacteraceae</taxon>
        <taxon>Hymenobacter</taxon>
    </lineage>
</organism>
<dbReference type="GO" id="GO:0000224">
    <property type="term" value="F:peptide-N4-(N-acetyl-beta-glucosaminyl)asparagine amidase activity"/>
    <property type="evidence" value="ECO:0007669"/>
    <property type="project" value="TreeGrafter"/>
</dbReference>
<evidence type="ECO:0000256" key="3">
    <source>
        <dbReference type="ARBA" id="ARBA00022837"/>
    </source>
</evidence>
<dbReference type="GO" id="GO:0006516">
    <property type="term" value="P:glycoprotein catabolic process"/>
    <property type="evidence" value="ECO:0007669"/>
    <property type="project" value="TreeGrafter"/>
</dbReference>
<dbReference type="FunFam" id="1.20.1050.60:FF:000001">
    <property type="entry name" value="Putative alpha-1,2-mannosidase"/>
    <property type="match status" value="1"/>
</dbReference>
<keyword evidence="4" id="KW-0732">Signal</keyword>
<keyword evidence="7" id="KW-0378">Hydrolase</keyword>
<dbReference type="InterPro" id="IPR008928">
    <property type="entry name" value="6-hairpin_glycosidase_sf"/>
</dbReference>
<dbReference type="EMBL" id="QHKM01000004">
    <property type="protein sequence ID" value="RAK66038.1"/>
    <property type="molecule type" value="Genomic_DNA"/>
</dbReference>
<dbReference type="Pfam" id="PF17678">
    <property type="entry name" value="Glyco_hydro_92N"/>
    <property type="match status" value="1"/>
</dbReference>
<dbReference type="Gene3D" id="2.70.98.10">
    <property type="match status" value="1"/>
</dbReference>
<evidence type="ECO:0000259" key="6">
    <source>
        <dbReference type="Pfam" id="PF17678"/>
    </source>
</evidence>
<dbReference type="OrthoDB" id="9804511at2"/>
<dbReference type="Gene3D" id="3.30.2080.10">
    <property type="entry name" value="GH92 mannosidase domain"/>
    <property type="match status" value="1"/>
</dbReference>
<evidence type="ECO:0000256" key="4">
    <source>
        <dbReference type="SAM" id="SignalP"/>
    </source>
</evidence>
<feature type="signal peptide" evidence="4">
    <location>
        <begin position="1"/>
        <end position="19"/>
    </location>
</feature>
<reference evidence="8" key="1">
    <citation type="submission" date="2018-05" db="EMBL/GenBank/DDBJ databases">
        <authorList>
            <person name="Nie L."/>
        </authorList>
    </citation>
    <scope>NUCLEOTIDE SEQUENCE [LARGE SCALE GENOMIC DNA]</scope>
    <source>
        <strain evidence="8">NL</strain>
    </source>
</reference>